<keyword evidence="2" id="KW-1133">Transmembrane helix</keyword>
<evidence type="ECO:0000313" key="4">
    <source>
        <dbReference type="Proteomes" id="UP001595956"/>
    </source>
</evidence>
<comment type="caution">
    <text evidence="3">The sequence shown here is derived from an EMBL/GenBank/DDBJ whole genome shotgun (WGS) entry which is preliminary data.</text>
</comment>
<evidence type="ECO:0000256" key="1">
    <source>
        <dbReference type="SAM" id="MobiDB-lite"/>
    </source>
</evidence>
<reference evidence="4" key="1">
    <citation type="journal article" date="2019" name="Int. J. Syst. Evol. Microbiol.">
        <title>The Global Catalogue of Microorganisms (GCM) 10K type strain sequencing project: providing services to taxonomists for standard genome sequencing and annotation.</title>
        <authorList>
            <consortium name="The Broad Institute Genomics Platform"/>
            <consortium name="The Broad Institute Genome Sequencing Center for Infectious Disease"/>
            <person name="Wu L."/>
            <person name="Ma J."/>
        </authorList>
    </citation>
    <scope>NUCLEOTIDE SEQUENCE [LARGE SCALE GENOMIC DNA]</scope>
    <source>
        <strain evidence="4">KACC 13778</strain>
    </source>
</reference>
<keyword evidence="4" id="KW-1185">Reference proteome</keyword>
<feature type="region of interest" description="Disordered" evidence="1">
    <location>
        <begin position="67"/>
        <end position="87"/>
    </location>
</feature>
<keyword evidence="2" id="KW-0472">Membrane</keyword>
<proteinExistence type="predicted"/>
<name>A0ABW0MXR8_9ACTN</name>
<gene>
    <name evidence="3" type="ORF">ACFPKY_06200</name>
</gene>
<dbReference type="EMBL" id="JBHSMD010000002">
    <property type="protein sequence ID" value="MFC5492679.1"/>
    <property type="molecule type" value="Genomic_DNA"/>
</dbReference>
<dbReference type="Proteomes" id="UP001595956">
    <property type="component" value="Unassembled WGS sequence"/>
</dbReference>
<sequence>MNDLEHDLARHFDDLAADAPDADPSAVANARTSGERLRRRRALGIGSGALALGLGTMLVLTQLSGDVSSDDSLRSDPLPTTAVESSPGAKAAAAGTAWDRLAPSGGALEVERYATIVELFGAAPLVVHGSVSAVELGPVIDDPQSDEAYRDIFLTLTPSDSGEAATPAPVTVQLGPFFGREASDWVTSMSSGPGAVIGDETLWALRARADGPTYRPLTSDSVFVRTGDRVLTPLAAGTSIERQSRSTSWTQLLQAAGITE</sequence>
<evidence type="ECO:0000256" key="2">
    <source>
        <dbReference type="SAM" id="Phobius"/>
    </source>
</evidence>
<evidence type="ECO:0000313" key="3">
    <source>
        <dbReference type="EMBL" id="MFC5492679.1"/>
    </source>
</evidence>
<feature type="transmembrane region" description="Helical" evidence="2">
    <location>
        <begin position="42"/>
        <end position="63"/>
    </location>
</feature>
<dbReference type="RefSeq" id="WP_345171068.1">
    <property type="nucleotide sequence ID" value="NZ_BAABFQ010000003.1"/>
</dbReference>
<protein>
    <submittedName>
        <fullName evidence="3">Uncharacterized protein</fullName>
    </submittedName>
</protein>
<accession>A0ABW0MXR8</accession>
<keyword evidence="2" id="KW-0812">Transmembrane</keyword>
<organism evidence="3 4">
    <name type="scientific">Nocardioides caricicola</name>
    <dbReference type="NCBI Taxonomy" id="634770"/>
    <lineage>
        <taxon>Bacteria</taxon>
        <taxon>Bacillati</taxon>
        <taxon>Actinomycetota</taxon>
        <taxon>Actinomycetes</taxon>
        <taxon>Propionibacteriales</taxon>
        <taxon>Nocardioidaceae</taxon>
        <taxon>Nocardioides</taxon>
    </lineage>
</organism>